<evidence type="ECO:0000313" key="3">
    <source>
        <dbReference type="Proteomes" id="UP001176940"/>
    </source>
</evidence>
<feature type="non-terminal residue" evidence="2">
    <location>
        <position position="158"/>
    </location>
</feature>
<gene>
    <name evidence="2" type="ORF">RIMI_LOCUS9540829</name>
</gene>
<protein>
    <recommendedName>
        <fullName evidence="4">C2H2-type domain-containing protein</fullName>
    </recommendedName>
</protein>
<accession>A0ABN9LI76</accession>
<dbReference type="Proteomes" id="UP001176940">
    <property type="component" value="Unassembled WGS sequence"/>
</dbReference>
<reference evidence="2" key="1">
    <citation type="submission" date="2023-07" db="EMBL/GenBank/DDBJ databases">
        <authorList>
            <person name="Stuckert A."/>
        </authorList>
    </citation>
    <scope>NUCLEOTIDE SEQUENCE</scope>
</reference>
<evidence type="ECO:0008006" key="4">
    <source>
        <dbReference type="Google" id="ProtNLM"/>
    </source>
</evidence>
<dbReference type="SUPFAM" id="SSF57667">
    <property type="entry name" value="beta-beta-alpha zinc fingers"/>
    <property type="match status" value="1"/>
</dbReference>
<dbReference type="InterPro" id="IPR036236">
    <property type="entry name" value="Znf_C2H2_sf"/>
</dbReference>
<proteinExistence type="predicted"/>
<sequence>MYKPEVMSRIEGGQEPWTRDCPGGKDQETEYGAAWEAGMVGQDHQMIYQEEMGVEHENQILPQTPPDMEISEEKPHICSCCGKSFSCYTAVERHRALCEQQHMTKLQKTRQRQRPSIAQNVRRTFQNDPLFCGIGRHILVRDRTSAWTVTKRLVRVLL</sequence>
<organism evidence="2 3">
    <name type="scientific">Ranitomeya imitator</name>
    <name type="common">mimic poison frog</name>
    <dbReference type="NCBI Taxonomy" id="111125"/>
    <lineage>
        <taxon>Eukaryota</taxon>
        <taxon>Metazoa</taxon>
        <taxon>Chordata</taxon>
        <taxon>Craniata</taxon>
        <taxon>Vertebrata</taxon>
        <taxon>Euteleostomi</taxon>
        <taxon>Amphibia</taxon>
        <taxon>Batrachia</taxon>
        <taxon>Anura</taxon>
        <taxon>Neobatrachia</taxon>
        <taxon>Hyloidea</taxon>
        <taxon>Dendrobatidae</taxon>
        <taxon>Dendrobatinae</taxon>
        <taxon>Ranitomeya</taxon>
    </lineage>
</organism>
<evidence type="ECO:0000313" key="2">
    <source>
        <dbReference type="EMBL" id="CAJ0942282.1"/>
    </source>
</evidence>
<evidence type="ECO:0000256" key="1">
    <source>
        <dbReference type="SAM" id="MobiDB-lite"/>
    </source>
</evidence>
<name>A0ABN9LI76_9NEOB</name>
<feature type="region of interest" description="Disordered" evidence="1">
    <location>
        <begin position="1"/>
        <end position="28"/>
    </location>
</feature>
<keyword evidence="3" id="KW-1185">Reference proteome</keyword>
<comment type="caution">
    <text evidence="2">The sequence shown here is derived from an EMBL/GenBank/DDBJ whole genome shotgun (WGS) entry which is preliminary data.</text>
</comment>
<dbReference type="EMBL" id="CAUEEQ010019902">
    <property type="protein sequence ID" value="CAJ0942282.1"/>
    <property type="molecule type" value="Genomic_DNA"/>
</dbReference>